<dbReference type="EMBL" id="CP053564">
    <property type="protein sequence ID" value="QJY46191.1"/>
    <property type="molecule type" value="Genomic_DNA"/>
</dbReference>
<evidence type="ECO:0000256" key="5">
    <source>
        <dbReference type="ARBA" id="ARBA00022679"/>
    </source>
</evidence>
<dbReference type="InterPro" id="IPR036890">
    <property type="entry name" value="HATPase_C_sf"/>
</dbReference>
<dbReference type="Gene3D" id="6.10.340.10">
    <property type="match status" value="1"/>
</dbReference>
<gene>
    <name evidence="16" type="ORF">HOP40_10570</name>
</gene>
<feature type="compositionally biased region" description="Low complexity" evidence="12">
    <location>
        <begin position="1168"/>
        <end position="1185"/>
    </location>
</feature>
<comment type="catalytic activity">
    <reaction evidence="1">
        <text>ATP + protein L-histidine = ADP + protein N-phospho-L-histidine.</text>
        <dbReference type="EC" id="2.7.13.3"/>
    </reaction>
</comment>
<evidence type="ECO:0000256" key="4">
    <source>
        <dbReference type="ARBA" id="ARBA00022553"/>
    </source>
</evidence>
<dbReference type="InterPro" id="IPR050980">
    <property type="entry name" value="2C_sensor_his_kinase"/>
</dbReference>
<dbReference type="InterPro" id="IPR003594">
    <property type="entry name" value="HATPase_dom"/>
</dbReference>
<feature type="compositionally biased region" description="Basic and acidic residues" evidence="12">
    <location>
        <begin position="1056"/>
        <end position="1065"/>
    </location>
</feature>
<evidence type="ECO:0000256" key="12">
    <source>
        <dbReference type="SAM" id="MobiDB-lite"/>
    </source>
</evidence>
<feature type="compositionally biased region" description="Low complexity" evidence="12">
    <location>
        <begin position="1110"/>
        <end position="1127"/>
    </location>
</feature>
<dbReference type="PANTHER" id="PTHR44936">
    <property type="entry name" value="SENSOR PROTEIN CREC"/>
    <property type="match status" value="1"/>
</dbReference>
<feature type="compositionally biased region" description="Basic and acidic residues" evidence="12">
    <location>
        <begin position="783"/>
        <end position="796"/>
    </location>
</feature>
<feature type="compositionally biased region" description="Low complexity" evidence="12">
    <location>
        <begin position="1072"/>
        <end position="1088"/>
    </location>
</feature>
<dbReference type="SMART" id="SM00387">
    <property type="entry name" value="HATPase_c"/>
    <property type="match status" value="1"/>
</dbReference>
<dbReference type="EC" id="2.7.13.3" evidence="3"/>
<accession>A0A6M6JIH8</accession>
<dbReference type="Pfam" id="PF08376">
    <property type="entry name" value="NIT"/>
    <property type="match status" value="1"/>
</dbReference>
<dbReference type="KEGG" id="pbro:HOP40_10570"/>
<feature type="compositionally biased region" description="Pro residues" evidence="12">
    <location>
        <begin position="1253"/>
        <end position="1283"/>
    </location>
</feature>
<dbReference type="SUPFAM" id="SSF55874">
    <property type="entry name" value="ATPase domain of HSP90 chaperone/DNA topoisomerase II/histidine kinase"/>
    <property type="match status" value="1"/>
</dbReference>
<dbReference type="Pfam" id="PF02518">
    <property type="entry name" value="HATPase_c"/>
    <property type="match status" value="1"/>
</dbReference>
<evidence type="ECO:0000256" key="10">
    <source>
        <dbReference type="ARBA" id="ARBA00022989"/>
    </source>
</evidence>
<feature type="compositionally biased region" description="Pro residues" evidence="12">
    <location>
        <begin position="1200"/>
        <end position="1212"/>
    </location>
</feature>
<feature type="compositionally biased region" description="Low complexity" evidence="12">
    <location>
        <begin position="835"/>
        <end position="848"/>
    </location>
</feature>
<keyword evidence="8" id="KW-0418">Kinase</keyword>
<keyword evidence="7" id="KW-0547">Nucleotide-binding</keyword>
<feature type="compositionally biased region" description="Pro residues" evidence="12">
    <location>
        <begin position="923"/>
        <end position="934"/>
    </location>
</feature>
<evidence type="ECO:0000256" key="9">
    <source>
        <dbReference type="ARBA" id="ARBA00022840"/>
    </source>
</evidence>
<keyword evidence="10 13" id="KW-1133">Transmembrane helix</keyword>
<feature type="compositionally biased region" description="Basic and acidic residues" evidence="12">
    <location>
        <begin position="765"/>
        <end position="776"/>
    </location>
</feature>
<dbReference type="PANTHER" id="PTHR44936:SF9">
    <property type="entry name" value="SENSOR PROTEIN CREC"/>
    <property type="match status" value="1"/>
</dbReference>
<keyword evidence="5" id="KW-0808">Transferase</keyword>
<feature type="compositionally biased region" description="Low complexity" evidence="12">
    <location>
        <begin position="1008"/>
        <end position="1052"/>
    </location>
</feature>
<feature type="region of interest" description="Disordered" evidence="12">
    <location>
        <begin position="896"/>
        <end position="1138"/>
    </location>
</feature>
<dbReference type="GO" id="GO:0000160">
    <property type="term" value="P:phosphorelay signal transduction system"/>
    <property type="evidence" value="ECO:0007669"/>
    <property type="project" value="UniProtKB-KW"/>
</dbReference>
<dbReference type="RefSeq" id="WP_172157166.1">
    <property type="nucleotide sequence ID" value="NZ_CP053564.1"/>
</dbReference>
<evidence type="ECO:0000256" key="6">
    <source>
        <dbReference type="ARBA" id="ARBA00022692"/>
    </source>
</evidence>
<evidence type="ECO:0000313" key="16">
    <source>
        <dbReference type="EMBL" id="QJY46191.1"/>
    </source>
</evidence>
<evidence type="ECO:0000256" key="1">
    <source>
        <dbReference type="ARBA" id="ARBA00000085"/>
    </source>
</evidence>
<evidence type="ECO:0000256" key="3">
    <source>
        <dbReference type="ARBA" id="ARBA00012438"/>
    </source>
</evidence>
<evidence type="ECO:0000256" key="11">
    <source>
        <dbReference type="ARBA" id="ARBA00023012"/>
    </source>
</evidence>
<name>A0A6M6JIH8_9PSEU</name>
<dbReference type="Proteomes" id="UP000505377">
    <property type="component" value="Chromosome"/>
</dbReference>
<dbReference type="GO" id="GO:0004673">
    <property type="term" value="F:protein histidine kinase activity"/>
    <property type="evidence" value="ECO:0007669"/>
    <property type="project" value="UniProtKB-EC"/>
</dbReference>
<comment type="subcellular location">
    <subcellularLocation>
        <location evidence="2">Membrane</location>
    </subcellularLocation>
</comment>
<feature type="domain" description="Histidine kinase/HSP90-like ATPase" evidence="15">
    <location>
        <begin position="522"/>
        <end position="637"/>
    </location>
</feature>
<feature type="compositionally biased region" description="Basic and acidic residues" evidence="12">
    <location>
        <begin position="1369"/>
        <end position="1379"/>
    </location>
</feature>
<feature type="domain" description="HAMP" evidence="14">
    <location>
        <begin position="342"/>
        <end position="410"/>
    </location>
</feature>
<evidence type="ECO:0000256" key="8">
    <source>
        <dbReference type="ARBA" id="ARBA00022777"/>
    </source>
</evidence>
<protein>
    <recommendedName>
        <fullName evidence="3">histidine kinase</fullName>
        <ecNumber evidence="3">2.7.13.3</ecNumber>
    </recommendedName>
</protein>
<feature type="compositionally biased region" description="Polar residues" evidence="12">
    <location>
        <begin position="980"/>
        <end position="990"/>
    </location>
</feature>
<keyword evidence="17" id="KW-1185">Reference proteome</keyword>
<keyword evidence="11" id="KW-0902">Two-component regulatory system</keyword>
<feature type="transmembrane region" description="Helical" evidence="13">
    <location>
        <begin position="21"/>
        <end position="42"/>
    </location>
</feature>
<keyword evidence="6 13" id="KW-0812">Transmembrane</keyword>
<dbReference type="InterPro" id="IPR013587">
    <property type="entry name" value="Nitrate/nitrite_sensing"/>
</dbReference>
<evidence type="ECO:0000313" key="17">
    <source>
        <dbReference type="Proteomes" id="UP000505377"/>
    </source>
</evidence>
<reference evidence="16 17" key="1">
    <citation type="submission" date="2020-05" db="EMBL/GenBank/DDBJ databases">
        <authorList>
            <person name="Mo P."/>
        </authorList>
    </citation>
    <scope>NUCLEOTIDE SEQUENCE [LARGE SCALE GENOMIC DNA]</scope>
    <source>
        <strain evidence="16 17">Gen01</strain>
    </source>
</reference>
<dbReference type="Gene3D" id="3.30.565.10">
    <property type="entry name" value="Histidine kinase-like ATPase, C-terminal domain"/>
    <property type="match status" value="1"/>
</dbReference>
<keyword evidence="9" id="KW-0067">ATP-binding</keyword>
<sequence>MTTTELGASWSERLNPRNWSLAWKLIAIGLVPALLALALGVLRIADQAGDAAALGTSNRLLDVRGQVAEASDALRQERDEATLFVAAGRTEDRGVLDIGIGQTDADVQEAVDAVAGAEGFDNTTSTAFAETQAALGQLAALRGDVATGTAPAAAVQQSYTDVISRVDGLERALLRQLRTPDVAGLADALTATTSASEQLAVQHTALGAAIRAGQLLPEDAATATAADNRLASAYTAYEVALTPEQLARFGTLDSGTAELQAVKSEILLTPPNRPVVVDPARWDAAYATALTAVQTPATVIRDDMVAQSTAAEERASNLAGINSVILMLGLLLGITIAILVARALVRSLRVLRTAALDVAERRLPQAVESMRAGDAPDVTVDPVPLDTRDEVGQVARAFDAVHGQAIRLAADQAALQTNVSSMFVNLSRRSQALVERQLQLIEQLESNEQDPDQLSNLFQLDHLATRMRRNSENLLVLAGTDLAKRNIAPVPMVDVLRAAVSEIEQYQRIVVQAPPTTSIVGRAASDLVHLLAELLDNATNFSPPDSQVVMSTTRTAEGDILVEIADRGVGMIDYELADANQRLGGPSSVDVSASRRMGLFVVGRLGARHGVQVQLSTSSAGGAGTGLTASVTVPAHLVPTTERELARPVPAIAQGGGSSTAFDVPPQRAANGSGRTGSLSALVTGSDGPATPATAFDPGPGGYPQVNGSSSAPPALPTRRPGSSLGPDGPPSPAEQARRDQVAAAERSAAERVSLDKSGGQGPEDPSRTGPDEGREGTGGPADADRADAAAGHDGDHDDTETTAYAIVPPRGEQPAGPERSRHAFVGDTDDEPADAAPAHALIEPADAPAEDRSGDGDTEGTDIDRSDADGADDGDRDGSGRGRALGLAAGAAALGAAALGAAAAARSKDDEQAPARGAMPRNPWPQGGPPHLPAPSTNGNGVAHTGNGAAPAAPPALPQRRPSPGRPAAAVPQPAGPETDTSVFATSGPSGDDQAGATTPEHGLFGQAGPRQDAAPQDPAPQDSAPQELSQQEPSQESAQQETSQQETVQQDAQDAGRDEHDEQASPSTAPIPAVAQAPAEPAASGPDELFAPSVPADRTAVPAPVDLPQAPAAETPAAVFAAPGANGRPEGTGFELGETTPIFEEIASAWFRSNRPLPVDWEAEARSAGPAAESRPRPASALPPAAPQRPQPLARPAGGPPAPPSLPPAAPQQSPAPQQHAPQAPAQQSPAPQVSAQQPPAPQPQVAAQPTVPPVTPPRPAPVAPPAAAPLPPAPAEPAPAPLMATAAESSGFSSAADEGWRAANSAAPATDRPDEITAAGLPKRRPRARLVPGSAGSAVLAPPVSPARSAESVRGRLASYQQGVRQGRESRFRADGDNGATESANAGGHHDEERP</sequence>
<dbReference type="Pfam" id="PF00672">
    <property type="entry name" value="HAMP"/>
    <property type="match status" value="1"/>
</dbReference>
<keyword evidence="13" id="KW-0472">Membrane</keyword>
<feature type="region of interest" description="Disordered" evidence="12">
    <location>
        <begin position="641"/>
        <end position="884"/>
    </location>
</feature>
<dbReference type="GO" id="GO:0016020">
    <property type="term" value="C:membrane"/>
    <property type="evidence" value="ECO:0007669"/>
    <property type="project" value="UniProtKB-SubCell"/>
</dbReference>
<dbReference type="CDD" id="cd06225">
    <property type="entry name" value="HAMP"/>
    <property type="match status" value="1"/>
</dbReference>
<evidence type="ECO:0000259" key="15">
    <source>
        <dbReference type="SMART" id="SM00387"/>
    </source>
</evidence>
<feature type="compositionally biased region" description="Low complexity" evidence="12">
    <location>
        <begin position="896"/>
        <end position="906"/>
    </location>
</feature>
<feature type="transmembrane region" description="Helical" evidence="13">
    <location>
        <begin position="324"/>
        <end position="345"/>
    </location>
</feature>
<evidence type="ECO:0000256" key="13">
    <source>
        <dbReference type="SAM" id="Phobius"/>
    </source>
</evidence>
<dbReference type="SMART" id="SM00304">
    <property type="entry name" value="HAMP"/>
    <property type="match status" value="1"/>
</dbReference>
<organism evidence="16 17">
    <name type="scientific">Pseudonocardia broussonetiae</name>
    <dbReference type="NCBI Taxonomy" id="2736640"/>
    <lineage>
        <taxon>Bacteria</taxon>
        <taxon>Bacillati</taxon>
        <taxon>Actinomycetota</taxon>
        <taxon>Actinomycetes</taxon>
        <taxon>Pseudonocardiales</taxon>
        <taxon>Pseudonocardiaceae</taxon>
        <taxon>Pseudonocardia</taxon>
    </lineage>
</organism>
<evidence type="ECO:0000256" key="7">
    <source>
        <dbReference type="ARBA" id="ARBA00022741"/>
    </source>
</evidence>
<evidence type="ECO:0000256" key="2">
    <source>
        <dbReference type="ARBA" id="ARBA00004370"/>
    </source>
</evidence>
<dbReference type="InterPro" id="IPR003660">
    <property type="entry name" value="HAMP_dom"/>
</dbReference>
<proteinExistence type="predicted"/>
<dbReference type="GO" id="GO:0005524">
    <property type="term" value="F:ATP binding"/>
    <property type="evidence" value="ECO:0007669"/>
    <property type="project" value="UniProtKB-KW"/>
</dbReference>
<keyword evidence="4" id="KW-0597">Phosphoprotein</keyword>
<evidence type="ECO:0000259" key="14">
    <source>
        <dbReference type="SMART" id="SM00304"/>
    </source>
</evidence>
<feature type="compositionally biased region" description="Low complexity" evidence="12">
    <location>
        <begin position="1213"/>
        <end position="1252"/>
    </location>
</feature>
<feature type="region of interest" description="Disordered" evidence="12">
    <location>
        <begin position="1164"/>
        <end position="1398"/>
    </location>
</feature>